<feature type="transmembrane region" description="Helical" evidence="1">
    <location>
        <begin position="196"/>
        <end position="214"/>
    </location>
</feature>
<dbReference type="EMBL" id="JAIQUM010000066">
    <property type="protein sequence ID" value="MBZ5752714.1"/>
    <property type="molecule type" value="Genomic_DNA"/>
</dbReference>
<comment type="caution">
    <text evidence="2">The sequence shown here is derived from an EMBL/GenBank/DDBJ whole genome shotgun (WGS) entry which is preliminary data.</text>
</comment>
<evidence type="ECO:0000313" key="2">
    <source>
        <dbReference type="EMBL" id="MBZ5752714.1"/>
    </source>
</evidence>
<feature type="transmembrane region" description="Helical" evidence="1">
    <location>
        <begin position="170"/>
        <end position="190"/>
    </location>
</feature>
<feature type="transmembrane region" description="Helical" evidence="1">
    <location>
        <begin position="98"/>
        <end position="122"/>
    </location>
</feature>
<feature type="transmembrane region" description="Helical" evidence="1">
    <location>
        <begin position="20"/>
        <end position="42"/>
    </location>
</feature>
<sequence>MADFMGGLNRILEWVMRFSVINLLWIGYNLPICFFVLTLFYVNEQAGVLMTLGTIIILAPFVFFPATTAMFGVVRKWVIGEHDVPLVKSYWIYYKENYVRSLIGGVIITFFWIVLVVDFYYFSQVNIIISYLFFAGFFFLFLFTVFFFANTVHKVLTLFTSIKNSFFLSLLFPLTNILIVVISGIIIYVSLTMFTFLIPFFMGSLIAYVSFAGYNSKLLKLNGKNNEVIE</sequence>
<evidence type="ECO:0000256" key="1">
    <source>
        <dbReference type="SAM" id="Phobius"/>
    </source>
</evidence>
<dbReference type="Pfam" id="PF04854">
    <property type="entry name" value="DUF624"/>
    <property type="match status" value="1"/>
</dbReference>
<feature type="transmembrane region" description="Helical" evidence="1">
    <location>
        <begin position="48"/>
        <end position="74"/>
    </location>
</feature>
<dbReference type="InterPro" id="IPR006938">
    <property type="entry name" value="DUF624"/>
</dbReference>
<name>A0ABS7UXE7_9BACI</name>
<keyword evidence="1" id="KW-0812">Transmembrane</keyword>
<gene>
    <name evidence="2" type="ORF">K9V48_21365</name>
</gene>
<dbReference type="RefSeq" id="WP_224141183.1">
    <property type="nucleotide sequence ID" value="NZ_JAIQUM010000066.1"/>
</dbReference>
<reference evidence="2" key="1">
    <citation type="submission" date="2024-05" db="EMBL/GenBank/DDBJ databases">
        <title>Metabacillus sp. nov., isolated from the rhizosphere soil of tomato plants.</title>
        <authorList>
            <person name="Ma R."/>
        </authorList>
    </citation>
    <scope>NUCLEOTIDE SEQUENCE</scope>
    <source>
        <strain evidence="2">DBTR6</strain>
    </source>
</reference>
<accession>A0ABS7UXE7</accession>
<feature type="transmembrane region" description="Helical" evidence="1">
    <location>
        <begin position="128"/>
        <end position="149"/>
    </location>
</feature>
<protein>
    <submittedName>
        <fullName evidence="2">DUF624 domain-containing protein</fullName>
    </submittedName>
</protein>
<keyword evidence="1" id="KW-0472">Membrane</keyword>
<organism evidence="2 3">
    <name type="scientific">Metabacillus rhizolycopersici</name>
    <dbReference type="NCBI Taxonomy" id="2875709"/>
    <lineage>
        <taxon>Bacteria</taxon>
        <taxon>Bacillati</taxon>
        <taxon>Bacillota</taxon>
        <taxon>Bacilli</taxon>
        <taxon>Bacillales</taxon>
        <taxon>Bacillaceae</taxon>
        <taxon>Metabacillus</taxon>
    </lineage>
</organism>
<keyword evidence="3" id="KW-1185">Reference proteome</keyword>
<evidence type="ECO:0000313" key="3">
    <source>
        <dbReference type="Proteomes" id="UP001165287"/>
    </source>
</evidence>
<dbReference type="Proteomes" id="UP001165287">
    <property type="component" value="Unassembled WGS sequence"/>
</dbReference>
<keyword evidence="1" id="KW-1133">Transmembrane helix</keyword>
<proteinExistence type="predicted"/>